<evidence type="ECO:0000313" key="2">
    <source>
        <dbReference type="EMBL" id="QDT44385.1"/>
    </source>
</evidence>
<keyword evidence="1" id="KW-0812">Transmembrane</keyword>
<keyword evidence="1" id="KW-0472">Membrane</keyword>
<dbReference type="PANTHER" id="PTHR30273">
    <property type="entry name" value="PERIPLASMIC SIGNAL SENSOR AND SIGMA FACTOR ACTIVATOR FECR-RELATED"/>
    <property type="match status" value="1"/>
</dbReference>
<dbReference type="GO" id="GO:0016989">
    <property type="term" value="F:sigma factor antagonist activity"/>
    <property type="evidence" value="ECO:0007669"/>
    <property type="project" value="TreeGrafter"/>
</dbReference>
<organism evidence="2 3">
    <name type="scientific">Gimesia alba</name>
    <dbReference type="NCBI Taxonomy" id="2527973"/>
    <lineage>
        <taxon>Bacteria</taxon>
        <taxon>Pseudomonadati</taxon>
        <taxon>Planctomycetota</taxon>
        <taxon>Planctomycetia</taxon>
        <taxon>Planctomycetales</taxon>
        <taxon>Planctomycetaceae</taxon>
        <taxon>Gimesia</taxon>
    </lineage>
</organism>
<name>A0A517RKH8_9PLAN</name>
<dbReference type="OrthoDB" id="255678at2"/>
<sequence>MTVQDLPPQFNRLLNQLIDSQLSDEEFEELEQCLSEYPQARQIYFDYLDINSGIQKNNVDRLKELDQIVTADHTPQSSASQQTHLKHRGNRSPLFGYLSVAAASVALMVSAHWLLTGYLIGVKPPGPTLEMGKGTLPPPVPIKNIPYVATLARSFDCKWGDQNPPRFSGQRLLSRELYLEHGVAEFRFDCGVRLVLEGPTKINIDSASRATIASGSVVLHGYESSPEFELITPQARFFDIGTEYGTKVKEDGSTELHVFQGAVRVQSEMEPEMEMVEISAPLIVGEGKARKIDENINEEIALKTDDFKHEVPGKPKELSVVREELLAYDSFHPPAISDPEEISEWRHSGIGWSNPWRIRYDKADAASGKSNPRDTLQPDLLSPNQLGCVELNKGNIAWRTLEKPIRLDIDAIYYISFFIEKSVVQRLANHQYGSLSLFSDDYPKNDKNILFGVNTKSYPTLRLKNQTHEVAPPLQHEQPYFFVGKIVASENSPDQVFLRAFSLDETVPDQEPMVWTCESEPFEDSTIYNLIRLYAGKSSKFRFDELRIGTSWESVVDFHDPEDMRDE</sequence>
<dbReference type="PANTHER" id="PTHR30273:SF2">
    <property type="entry name" value="PROTEIN FECR"/>
    <property type="match status" value="1"/>
</dbReference>
<dbReference type="AlphaFoldDB" id="A0A517RKH8"/>
<dbReference type="InterPro" id="IPR012373">
    <property type="entry name" value="Ferrdict_sens_TM"/>
</dbReference>
<feature type="transmembrane region" description="Helical" evidence="1">
    <location>
        <begin position="94"/>
        <end position="115"/>
    </location>
</feature>
<dbReference type="KEGG" id="gaz:Pan241w_44940"/>
<protein>
    <submittedName>
        <fullName evidence="2">FecR protein</fullName>
    </submittedName>
</protein>
<dbReference type="Proteomes" id="UP000317171">
    <property type="component" value="Chromosome"/>
</dbReference>
<keyword evidence="1" id="KW-1133">Transmembrane helix</keyword>
<evidence type="ECO:0000256" key="1">
    <source>
        <dbReference type="SAM" id="Phobius"/>
    </source>
</evidence>
<dbReference type="EMBL" id="CP036269">
    <property type="protein sequence ID" value="QDT44385.1"/>
    <property type="molecule type" value="Genomic_DNA"/>
</dbReference>
<reference evidence="2 3" key="1">
    <citation type="submission" date="2019-02" db="EMBL/GenBank/DDBJ databases">
        <title>Deep-cultivation of Planctomycetes and their phenomic and genomic characterization uncovers novel biology.</title>
        <authorList>
            <person name="Wiegand S."/>
            <person name="Jogler M."/>
            <person name="Boedeker C."/>
            <person name="Pinto D."/>
            <person name="Vollmers J."/>
            <person name="Rivas-Marin E."/>
            <person name="Kohn T."/>
            <person name="Peeters S.H."/>
            <person name="Heuer A."/>
            <person name="Rast P."/>
            <person name="Oberbeckmann S."/>
            <person name="Bunk B."/>
            <person name="Jeske O."/>
            <person name="Meyerdierks A."/>
            <person name="Storesund J.E."/>
            <person name="Kallscheuer N."/>
            <person name="Luecker S."/>
            <person name="Lage O.M."/>
            <person name="Pohl T."/>
            <person name="Merkel B.J."/>
            <person name="Hornburger P."/>
            <person name="Mueller R.-W."/>
            <person name="Bruemmer F."/>
            <person name="Labrenz M."/>
            <person name="Spormann A.M."/>
            <person name="Op den Camp H."/>
            <person name="Overmann J."/>
            <person name="Amann R."/>
            <person name="Jetten M.S.M."/>
            <person name="Mascher T."/>
            <person name="Medema M.H."/>
            <person name="Devos D.P."/>
            <person name="Kaster A.-K."/>
            <person name="Ovreas L."/>
            <person name="Rohde M."/>
            <person name="Galperin M.Y."/>
            <person name="Jogler C."/>
        </authorList>
    </citation>
    <scope>NUCLEOTIDE SEQUENCE [LARGE SCALE GENOMIC DNA]</scope>
    <source>
        <strain evidence="2 3">Pan241w</strain>
    </source>
</reference>
<dbReference type="RefSeq" id="WP_145219787.1">
    <property type="nucleotide sequence ID" value="NZ_CP036269.1"/>
</dbReference>
<accession>A0A517RKH8</accession>
<proteinExistence type="predicted"/>
<gene>
    <name evidence="2" type="ORF">Pan241w_44940</name>
</gene>
<keyword evidence="3" id="KW-1185">Reference proteome</keyword>
<evidence type="ECO:0000313" key="3">
    <source>
        <dbReference type="Proteomes" id="UP000317171"/>
    </source>
</evidence>